<feature type="coiled-coil region" evidence="13">
    <location>
        <begin position="537"/>
        <end position="571"/>
    </location>
</feature>
<dbReference type="GO" id="GO:0005524">
    <property type="term" value="F:ATP binding"/>
    <property type="evidence" value="ECO:0007669"/>
    <property type="project" value="UniProtKB-KW"/>
</dbReference>
<comment type="subunit">
    <text evidence="2">Heterodimer of SbcC and SbcD.</text>
</comment>
<keyword evidence="4" id="KW-0235">DNA replication</keyword>
<feature type="coiled-coil region" evidence="13">
    <location>
        <begin position="602"/>
        <end position="632"/>
    </location>
</feature>
<keyword evidence="12" id="KW-0233">DNA recombination</keyword>
<dbReference type="Gene3D" id="1.10.287.510">
    <property type="entry name" value="Helix hairpin bin"/>
    <property type="match status" value="1"/>
</dbReference>
<feature type="coiled-coil region" evidence="13">
    <location>
        <begin position="744"/>
        <end position="800"/>
    </location>
</feature>
<gene>
    <name evidence="15" type="ORF">BUZ57_10155</name>
</gene>
<keyword evidence="6" id="KW-0547">Nucleotide-binding</keyword>
<dbReference type="PANTHER" id="PTHR32114:SF2">
    <property type="entry name" value="ABC TRANSPORTER ABCH.3"/>
    <property type="match status" value="1"/>
</dbReference>
<evidence type="ECO:0000256" key="11">
    <source>
        <dbReference type="ARBA" id="ARBA00023054"/>
    </source>
</evidence>
<dbReference type="GO" id="GO:0006310">
    <property type="term" value="P:DNA recombination"/>
    <property type="evidence" value="ECO:0007669"/>
    <property type="project" value="UniProtKB-KW"/>
</dbReference>
<dbReference type="Pfam" id="PF13558">
    <property type="entry name" value="SbcC_Walker_B"/>
    <property type="match status" value="1"/>
</dbReference>
<dbReference type="Pfam" id="PF13476">
    <property type="entry name" value="AAA_23"/>
    <property type="match status" value="1"/>
</dbReference>
<feature type="coiled-coil region" evidence="13">
    <location>
        <begin position="249"/>
        <end position="422"/>
    </location>
</feature>
<evidence type="ECO:0000256" key="8">
    <source>
        <dbReference type="ARBA" id="ARBA00022801"/>
    </source>
</evidence>
<keyword evidence="7" id="KW-0255">Endonuclease</keyword>
<reference evidence="15 16" key="1">
    <citation type="journal article" date="2016" name="Front. Microbiol.">
        <title>Comprehensive Phylogenetic Analysis of Bovine Non-aureus Staphylococci Species Based on Whole-Genome Sequencing.</title>
        <authorList>
            <person name="Naushad S."/>
            <person name="Barkema H.W."/>
            <person name="Luby C."/>
            <person name="Condas L.A."/>
            <person name="Nobrega D.B."/>
            <person name="Carson D.A."/>
            <person name="De Buck J."/>
        </authorList>
    </citation>
    <scope>NUCLEOTIDE SEQUENCE [LARGE SCALE GENOMIC DNA]</scope>
    <source>
        <strain evidence="15 16">SNUC 5959</strain>
    </source>
</reference>
<accession>A0A418JGZ6</accession>
<evidence type="ECO:0000256" key="13">
    <source>
        <dbReference type="SAM" id="Coils"/>
    </source>
</evidence>
<protein>
    <recommendedName>
        <fullName evidence="3">Nuclease SbcCD subunit C</fullName>
    </recommendedName>
</protein>
<feature type="coiled-coil region" evidence="13">
    <location>
        <begin position="467"/>
        <end position="494"/>
    </location>
</feature>
<comment type="caution">
    <text evidence="15">The sequence shown here is derived from an EMBL/GenBank/DDBJ whole genome shotgun (WGS) entry which is preliminary data.</text>
</comment>
<dbReference type="InterPro" id="IPR053380">
    <property type="entry name" value="SbcCD_Nuclease_C"/>
</dbReference>
<comment type="similarity">
    <text evidence="1">Belongs to the SMC family. SbcC subfamily.</text>
</comment>
<evidence type="ECO:0000256" key="3">
    <source>
        <dbReference type="ARBA" id="ARBA00013368"/>
    </source>
</evidence>
<evidence type="ECO:0000256" key="12">
    <source>
        <dbReference type="ARBA" id="ARBA00023172"/>
    </source>
</evidence>
<dbReference type="PANTHER" id="PTHR32114">
    <property type="entry name" value="ABC TRANSPORTER ABCH.3"/>
    <property type="match status" value="1"/>
</dbReference>
<evidence type="ECO:0000256" key="10">
    <source>
        <dbReference type="ARBA" id="ARBA00022840"/>
    </source>
</evidence>
<dbReference type="NCBIfam" id="NF041751">
    <property type="entry name" value="sbcc_Staph"/>
    <property type="match status" value="1"/>
</dbReference>
<evidence type="ECO:0000313" key="16">
    <source>
        <dbReference type="Proteomes" id="UP000285625"/>
    </source>
</evidence>
<dbReference type="SUPFAM" id="SSF52540">
    <property type="entry name" value="P-loop containing nucleoside triphosphate hydrolases"/>
    <property type="match status" value="2"/>
</dbReference>
<dbReference type="GO" id="GO:0004519">
    <property type="term" value="F:endonuclease activity"/>
    <property type="evidence" value="ECO:0007669"/>
    <property type="project" value="UniProtKB-KW"/>
</dbReference>
<evidence type="ECO:0000256" key="2">
    <source>
        <dbReference type="ARBA" id="ARBA00011322"/>
    </source>
</evidence>
<sequence length="1010" mass="118179">MKPIRLKLENFGPFLNEEIDFTQIETNQLFLISGKTGSGKTMIFDAIVYALYGRASTSSREVAQLRSHFASPDVPLKVTYEFDVQHQRFKVIRSATFTKPNKKSETQGILEVYKREDTQYVLQESKINSGNVYLQSLMNLKVDQFRQLFILPQGEFKSFLVSKSQDKQTILRTLFNTVMYEDLKNNLKDKTKSIQEDMDKTYDRLSTYWQDMYALDNDNLKRHLETNVSQYTQIETSLSDFEEIGQHEIMRLSSEKTSIETRLAQIKAKIDQENMRQQLSSELKDIDQTLASLYEQSGEITQLEQKLHILKESQLAIHALNELEQLEKEIENNQAKLDTLDENLKAQQTRLQHYQQKKGELDQQQTDIDTKIELLKSTHHYIQNAQDIIEAFENESSLLQRNEQLYKEVETYKTQLKELETGLQASATDFSHLEHLKEIQFRLRSQLDKIEVIEQDYRRKCQLTQQQGELKASLTSLEQKIEQLSSQRHGITEKDQSMVSHDHMIDTLRSMLSLDDPCPVCGQIVRDTHAGVNVQLLKKQLEENKRFDTRIHQLEKKCIEQQATLKHIDAQLLELESIDNPECQKQKVLKQKSDNETQIVQLTKQQQQVNTLKEQQQHVEKLIQQLQIEIDKNNYVREHAVQKVTQFKKITRFDNFSTFKASYVKLEKDVNAFQKERNRVQTNIQSLNEQILIIENDLKHQKVKYQMNQERYQHVDATVKTEMKKLKLESFNQLRDLTSEAKHIENYERRLSSYHNEVQKWTAQKETLTHQLEALPVDDINELQVQYDDIQEHVNNITQRYNETAFQVQENKKRIRKIEALIRYIQQILKEHRAIFNLSEVISGKNNLKLTLENYVLIYYLEHILDAANKRFRHMTGQRYELVRKTEKGRGYSGLEIEVFDYYSNQTRHITSLSGGETFQASLALALGLSEIVQNEQGGISLDAMFIDEGFGTLDQETLETALDTLIQLQSTGRLVGIISHVTELKNRIPIILEVKAKNYQSFTTLTFNE</sequence>
<keyword evidence="9" id="KW-0269">Exonuclease</keyword>
<dbReference type="InterPro" id="IPR038729">
    <property type="entry name" value="Rad50/SbcC_AAA"/>
</dbReference>
<dbReference type="GO" id="GO:0016887">
    <property type="term" value="F:ATP hydrolysis activity"/>
    <property type="evidence" value="ECO:0007669"/>
    <property type="project" value="InterPro"/>
</dbReference>
<keyword evidence="10" id="KW-0067">ATP-binding</keyword>
<dbReference type="GO" id="GO:0006260">
    <property type="term" value="P:DNA replication"/>
    <property type="evidence" value="ECO:0007669"/>
    <property type="project" value="UniProtKB-KW"/>
</dbReference>
<dbReference type="AlphaFoldDB" id="A0A418JGZ6"/>
<evidence type="ECO:0000256" key="1">
    <source>
        <dbReference type="ARBA" id="ARBA00006930"/>
    </source>
</evidence>
<evidence type="ECO:0000259" key="14">
    <source>
        <dbReference type="Pfam" id="PF13476"/>
    </source>
</evidence>
<dbReference type="InterPro" id="IPR027417">
    <property type="entry name" value="P-loop_NTPase"/>
</dbReference>
<dbReference type="EMBL" id="QXVO01000036">
    <property type="protein sequence ID" value="RIO43851.1"/>
    <property type="molecule type" value="Genomic_DNA"/>
</dbReference>
<keyword evidence="5" id="KW-0540">Nuclease</keyword>
<evidence type="ECO:0000313" key="15">
    <source>
        <dbReference type="EMBL" id="RIO43851.1"/>
    </source>
</evidence>
<evidence type="ECO:0000256" key="4">
    <source>
        <dbReference type="ARBA" id="ARBA00022705"/>
    </source>
</evidence>
<evidence type="ECO:0000256" key="6">
    <source>
        <dbReference type="ARBA" id="ARBA00022741"/>
    </source>
</evidence>
<keyword evidence="11 13" id="KW-0175">Coiled coil</keyword>
<feature type="domain" description="Rad50/SbcC-type AAA" evidence="14">
    <location>
        <begin position="5"/>
        <end position="211"/>
    </location>
</feature>
<name>A0A418JGZ6_STAHY</name>
<evidence type="ECO:0000256" key="7">
    <source>
        <dbReference type="ARBA" id="ARBA00022759"/>
    </source>
</evidence>
<dbReference type="STRING" id="1284.SHYC_07655"/>
<organism evidence="15 16">
    <name type="scientific">Staphylococcus hyicus</name>
    <dbReference type="NCBI Taxonomy" id="1284"/>
    <lineage>
        <taxon>Bacteria</taxon>
        <taxon>Bacillati</taxon>
        <taxon>Bacillota</taxon>
        <taxon>Bacilli</taxon>
        <taxon>Bacillales</taxon>
        <taxon>Staphylococcaceae</taxon>
        <taxon>Staphylococcus</taxon>
    </lineage>
</organism>
<evidence type="ECO:0000256" key="5">
    <source>
        <dbReference type="ARBA" id="ARBA00022722"/>
    </source>
</evidence>
<keyword evidence="8" id="KW-0378">Hydrolase</keyword>
<dbReference type="Gene3D" id="3.40.50.300">
    <property type="entry name" value="P-loop containing nucleotide triphosphate hydrolases"/>
    <property type="match status" value="2"/>
</dbReference>
<dbReference type="GO" id="GO:0004527">
    <property type="term" value="F:exonuclease activity"/>
    <property type="evidence" value="ECO:0007669"/>
    <property type="project" value="UniProtKB-KW"/>
</dbReference>
<dbReference type="Proteomes" id="UP000285625">
    <property type="component" value="Unassembled WGS sequence"/>
</dbReference>
<dbReference type="GO" id="GO:0006302">
    <property type="term" value="P:double-strand break repair"/>
    <property type="evidence" value="ECO:0007669"/>
    <property type="project" value="InterPro"/>
</dbReference>
<dbReference type="RefSeq" id="WP_119635731.1">
    <property type="nucleotide sequence ID" value="NZ_QXVO01000036.1"/>
</dbReference>
<feature type="coiled-coil region" evidence="13">
    <location>
        <begin position="663"/>
        <end position="704"/>
    </location>
</feature>
<evidence type="ECO:0000256" key="9">
    <source>
        <dbReference type="ARBA" id="ARBA00022839"/>
    </source>
</evidence>
<proteinExistence type="inferred from homology"/>